<dbReference type="SUPFAM" id="SSF55166">
    <property type="entry name" value="Hedgehog/DD-peptidase"/>
    <property type="match status" value="1"/>
</dbReference>
<evidence type="ECO:0000259" key="1">
    <source>
        <dbReference type="Pfam" id="PF08291"/>
    </source>
</evidence>
<proteinExistence type="predicted"/>
<feature type="domain" description="Peptidase M15A C-terminal" evidence="1">
    <location>
        <begin position="13"/>
        <end position="123"/>
    </location>
</feature>
<organism evidence="2 3">
    <name type="scientific">Stenotrophomonas rhizophila</name>
    <dbReference type="NCBI Taxonomy" id="216778"/>
    <lineage>
        <taxon>Bacteria</taxon>
        <taxon>Pseudomonadati</taxon>
        <taxon>Pseudomonadota</taxon>
        <taxon>Gammaproteobacteria</taxon>
        <taxon>Lysobacterales</taxon>
        <taxon>Lysobacteraceae</taxon>
        <taxon>Stenotrophomonas</taxon>
    </lineage>
</organism>
<dbReference type="Proteomes" id="UP000274786">
    <property type="component" value="Unassembled WGS sequence"/>
</dbReference>
<dbReference type="EMBL" id="RCDC01000004">
    <property type="protein sequence ID" value="RLK56225.1"/>
    <property type="molecule type" value="Genomic_DNA"/>
</dbReference>
<evidence type="ECO:0000313" key="3">
    <source>
        <dbReference type="Proteomes" id="UP000274786"/>
    </source>
</evidence>
<dbReference type="InterPro" id="IPR009045">
    <property type="entry name" value="Zn_M74/Hedgehog-like"/>
</dbReference>
<dbReference type="RefSeq" id="WP_121037183.1">
    <property type="nucleotide sequence ID" value="NZ_RCDC01000004.1"/>
</dbReference>
<dbReference type="AlphaFoldDB" id="A0A498CQP6"/>
<dbReference type="Pfam" id="PF08291">
    <property type="entry name" value="Peptidase_M15_3"/>
    <property type="match status" value="1"/>
</dbReference>
<comment type="caution">
    <text evidence="2">The sequence shown here is derived from an EMBL/GenBank/DDBJ whole genome shotgun (WGS) entry which is preliminary data.</text>
</comment>
<accession>A0A498CQP6</accession>
<evidence type="ECO:0000313" key="2">
    <source>
        <dbReference type="EMBL" id="RLK56225.1"/>
    </source>
</evidence>
<dbReference type="Gene3D" id="3.30.1380.10">
    <property type="match status" value="1"/>
</dbReference>
<dbReference type="InterPro" id="IPR013230">
    <property type="entry name" value="Peptidase_M15A_C"/>
</dbReference>
<sequence length="150" mass="16126">MAGASTTVRLSANFTLAELTVTNSGLINTPNEAEVASLRALAAKILQPLRDSLGKPVIINSAFRSEAVNRSVGGTATSQHRLGQAADIRVEGMSSKELARKIVLLNLPFDQVIEEFGRWAHVSYGPRNRRQQLTAVKQGGKTVYRQGLGA</sequence>
<protein>
    <submittedName>
        <fullName evidence="2">Peptidase M15-like protein</fullName>
    </submittedName>
</protein>
<dbReference type="OrthoDB" id="5242612at2"/>
<name>A0A498CQP6_9GAMM</name>
<reference evidence="2 3" key="1">
    <citation type="submission" date="2018-10" db="EMBL/GenBank/DDBJ databases">
        <title>Comparative analysis of microorganisms from saline springs in Andes Mountain Range, Colombia.</title>
        <authorList>
            <person name="Rubin E."/>
        </authorList>
    </citation>
    <scope>NUCLEOTIDE SEQUENCE [LARGE SCALE GENOMIC DNA]</scope>
    <source>
        <strain evidence="2 3">USBA GBX 843</strain>
    </source>
</reference>
<gene>
    <name evidence="2" type="ORF">BCL79_0608</name>
</gene>